<dbReference type="PANTHER" id="PTHR34847">
    <property type="entry name" value="NODULATION PROTEIN U"/>
    <property type="match status" value="1"/>
</dbReference>
<dbReference type="InterPro" id="IPR031730">
    <property type="entry name" value="Carbam_trans_C"/>
</dbReference>
<name>A0A7R9U4N9_9STRA</name>
<dbReference type="Pfam" id="PF16861">
    <property type="entry name" value="Carbam_trans_C"/>
    <property type="match status" value="1"/>
</dbReference>
<dbReference type="InterPro" id="IPR051338">
    <property type="entry name" value="NodU/CmcH_Carbamoyltrnsfr"/>
</dbReference>
<evidence type="ECO:0000256" key="1">
    <source>
        <dbReference type="ARBA" id="ARBA00006129"/>
    </source>
</evidence>
<dbReference type="Pfam" id="PF02543">
    <property type="entry name" value="Carbam_trans_N"/>
    <property type="match status" value="1"/>
</dbReference>
<evidence type="ECO:0008006" key="5">
    <source>
        <dbReference type="Google" id="ProtNLM"/>
    </source>
</evidence>
<dbReference type="CDD" id="cd24033">
    <property type="entry name" value="ASKHA_NBD_NodU_CmcH-like_N"/>
    <property type="match status" value="1"/>
</dbReference>
<sequence length="749" mass="82989">MDEKGLVWGFGPLVLGLNKYSHDASVCVVDSDSDAVLYAGAKERLSRRKHDGGGVGEAVDVALSSIGAKIEDVALVVQNNHHHRIAPFERRLPWAVKQGYESADGLHPLNLLEHGHLEKLELSHHLAHAWSAAALCPFDHGLVLVMDGMGDSQRNFKTRDERVDFMTDDALPKADAFKQVPDTFAPFRDYREAETVYRFDDRGPGPMRLELLFKRWTEEKSPSELYNYGFENMESIGAIYSRVSSQTFGDWNACGKVMGLGPWAPTWRKHSSRDERSARSFMSGSLLEGLFKVHWDELNKLEYSNDFKAALREGDDLRKLFYAEVAEAVQDDLEGVCMAAVRDLKNTHGPGEANLCFAGGVALNSVLNGRIQKESQFQRVYIPPFPGDDGVSVGCALYGASVLRGESRPSGRERTVFEPFQGPKYTADDILEAISEYAPWVEVVASYDVEDQEYIEFVADAIANGKVVGWFQGRGEVGPRALGARSILADPRDPEMADFLNVKVKKREVFRPFAPSCLGGEHAAAWFELDEGDSGYPGLQSPYMSITARVLDEKRSLVPSITHIDGTARLQTVPTDAQTGEWSTYRRLLEAFLRITGVPMVLNTSFNLAGEPIVETPFDAVRSFLSMSGYMDFLALQGVVLRVRSFDQVVEENGAVETLAPIRATEFVSELLTTSVGDTLTARVKPVEADKWIELEDEISLALLEVADGDVSIATMGEELELSVEEVAERARALYEDRLVHFGRRAQSG</sequence>
<dbReference type="AlphaFoldDB" id="A0A7R9U4N9"/>
<feature type="domain" description="Carbamoyltransferase C-terminal" evidence="3">
    <location>
        <begin position="459"/>
        <end position="641"/>
    </location>
</feature>
<dbReference type="InterPro" id="IPR003696">
    <property type="entry name" value="Carbtransf_dom"/>
</dbReference>
<comment type="similarity">
    <text evidence="1">Belongs to the NodU/CmcH family.</text>
</comment>
<dbReference type="GO" id="GO:0003824">
    <property type="term" value="F:catalytic activity"/>
    <property type="evidence" value="ECO:0007669"/>
    <property type="project" value="InterPro"/>
</dbReference>
<gene>
    <name evidence="4" type="ORF">PPYR1160_LOCUS4156</name>
</gene>
<dbReference type="InterPro" id="IPR038152">
    <property type="entry name" value="Carbam_trans_C_sf"/>
</dbReference>
<evidence type="ECO:0000259" key="2">
    <source>
        <dbReference type="Pfam" id="PF02543"/>
    </source>
</evidence>
<evidence type="ECO:0000313" key="4">
    <source>
        <dbReference type="EMBL" id="CAD8254664.1"/>
    </source>
</evidence>
<protein>
    <recommendedName>
        <fullName evidence="5">Carbamoyltransferase</fullName>
    </recommendedName>
</protein>
<organism evidence="4">
    <name type="scientific">Pinguiococcus pyrenoidosus</name>
    <dbReference type="NCBI Taxonomy" id="172671"/>
    <lineage>
        <taxon>Eukaryota</taxon>
        <taxon>Sar</taxon>
        <taxon>Stramenopiles</taxon>
        <taxon>Ochrophyta</taxon>
        <taxon>Pinguiophyceae</taxon>
        <taxon>Pinguiochrysidales</taxon>
        <taxon>Pinguiochrysidaceae</taxon>
        <taxon>Pinguiococcus</taxon>
    </lineage>
</organism>
<proteinExistence type="inferred from homology"/>
<evidence type="ECO:0000259" key="3">
    <source>
        <dbReference type="Pfam" id="PF16861"/>
    </source>
</evidence>
<dbReference type="PANTHER" id="PTHR34847:SF1">
    <property type="entry name" value="NODULATION PROTEIN U"/>
    <property type="match status" value="1"/>
</dbReference>
<dbReference type="Gene3D" id="3.90.870.20">
    <property type="entry name" value="Carbamoyltransferase, C-terminal domain"/>
    <property type="match status" value="1"/>
</dbReference>
<reference evidence="4" key="1">
    <citation type="submission" date="2021-01" db="EMBL/GenBank/DDBJ databases">
        <authorList>
            <person name="Corre E."/>
            <person name="Pelletier E."/>
            <person name="Niang G."/>
            <person name="Scheremetjew M."/>
            <person name="Finn R."/>
            <person name="Kale V."/>
            <person name="Holt S."/>
            <person name="Cochrane G."/>
            <person name="Meng A."/>
            <person name="Brown T."/>
            <person name="Cohen L."/>
        </authorList>
    </citation>
    <scope>NUCLEOTIDE SEQUENCE</scope>
    <source>
        <strain evidence="4">CCMP2078</strain>
    </source>
</reference>
<dbReference type="Gene3D" id="3.30.420.40">
    <property type="match status" value="1"/>
</dbReference>
<dbReference type="EMBL" id="HBEA01005430">
    <property type="protein sequence ID" value="CAD8254664.1"/>
    <property type="molecule type" value="Transcribed_RNA"/>
</dbReference>
<feature type="domain" description="Carbamoyltransferase" evidence="2">
    <location>
        <begin position="122"/>
        <end position="397"/>
    </location>
</feature>
<accession>A0A7R9U4N9</accession>